<name>A0A010QK00_9PEZI</name>
<dbReference type="EMBL" id="JARH01000453">
    <property type="protein sequence ID" value="EXF80332.1"/>
    <property type="molecule type" value="Genomic_DNA"/>
</dbReference>
<organism evidence="2 3">
    <name type="scientific">Colletotrichum fioriniae PJ7</name>
    <dbReference type="NCBI Taxonomy" id="1445577"/>
    <lineage>
        <taxon>Eukaryota</taxon>
        <taxon>Fungi</taxon>
        <taxon>Dikarya</taxon>
        <taxon>Ascomycota</taxon>
        <taxon>Pezizomycotina</taxon>
        <taxon>Sordariomycetes</taxon>
        <taxon>Hypocreomycetidae</taxon>
        <taxon>Glomerellales</taxon>
        <taxon>Glomerellaceae</taxon>
        <taxon>Colletotrichum</taxon>
        <taxon>Colletotrichum acutatum species complex</taxon>
    </lineage>
</organism>
<feature type="compositionally biased region" description="Basic and acidic residues" evidence="1">
    <location>
        <begin position="249"/>
        <end position="259"/>
    </location>
</feature>
<sequence>MSGPDKSLLDRLSALKGGSPGVSLDRSSNALNVSLTGIEPAKPPSREDALAARLRSLRNTPEREEPPQQSAKVTTPASSRLGQQSPASPSRTWSHTGGPPAAAPPQSQPQQQQQQQQSSRSPAPSSTTAPAPAAPTVEAGGDDVDPLLQTDDQTLEDLLSDEDFGGAPQQWQSDPKDESAKVNALLEELSKTSVDPSRGNGQDHSDDDDSDGGEMGREVNDLLSQALEEAKYNSRREPIPPMSGDEGQDTSRKEDHQGEGDGDTELSLPSVPSTIATPKADDEAHGGGGGGGLPDLGLPSVPSSAPKHDAASDFDNDIAARMAALSGLGGASSDGGGGMGLPSVPTFQPADRSVKQKRLTSKTGYTDEDAATWCTVCLEDGTLQCLGCEDVYCTRCWHEMHVGPAAAFDDRTHKAVRFVKPGKDSERRVMLGAS</sequence>
<evidence type="ECO:0008006" key="4">
    <source>
        <dbReference type="Google" id="ProtNLM"/>
    </source>
</evidence>
<dbReference type="eggNOG" id="ENOG502SC2S">
    <property type="taxonomic scope" value="Eukaryota"/>
</dbReference>
<gene>
    <name evidence="2" type="ORF">CFIO01_11615</name>
</gene>
<evidence type="ECO:0000256" key="1">
    <source>
        <dbReference type="SAM" id="MobiDB-lite"/>
    </source>
</evidence>
<reference evidence="2 3" key="1">
    <citation type="submission" date="2014-02" db="EMBL/GenBank/DDBJ databases">
        <title>The genome sequence of Colletotrichum fioriniae PJ7.</title>
        <authorList>
            <person name="Baroncelli R."/>
            <person name="Thon M.R."/>
        </authorList>
    </citation>
    <scope>NUCLEOTIDE SEQUENCE [LARGE SCALE GENOMIC DNA]</scope>
    <source>
        <strain evidence="2 3">PJ7</strain>
    </source>
</reference>
<dbReference type="Proteomes" id="UP000020467">
    <property type="component" value="Unassembled WGS sequence"/>
</dbReference>
<dbReference type="CDD" id="cd19817">
    <property type="entry name" value="Bbox1_ANCHR-like"/>
    <property type="match status" value="1"/>
</dbReference>
<feature type="compositionally biased region" description="Polar residues" evidence="1">
    <location>
        <begin position="191"/>
        <end position="202"/>
    </location>
</feature>
<dbReference type="InterPro" id="IPR044553">
    <property type="entry name" value="Bbox1_ANCHR"/>
</dbReference>
<feature type="compositionally biased region" description="Polar residues" evidence="1">
    <location>
        <begin position="67"/>
        <end position="95"/>
    </location>
</feature>
<feature type="compositionally biased region" description="Low complexity" evidence="1">
    <location>
        <begin position="108"/>
        <end position="136"/>
    </location>
</feature>
<dbReference type="AlphaFoldDB" id="A0A010QK00"/>
<dbReference type="PANTHER" id="PTHR46603:SF1">
    <property type="entry name" value="ABSCISSION_NOCUT CHECKPOINT REGULATOR"/>
    <property type="match status" value="1"/>
</dbReference>
<dbReference type="OrthoDB" id="5407799at2759"/>
<feature type="region of interest" description="Disordered" evidence="1">
    <location>
        <begin position="1"/>
        <end position="311"/>
    </location>
</feature>
<evidence type="ECO:0000313" key="3">
    <source>
        <dbReference type="Proteomes" id="UP000020467"/>
    </source>
</evidence>
<feature type="compositionally biased region" description="Basic and acidic residues" evidence="1">
    <location>
        <begin position="228"/>
        <end position="238"/>
    </location>
</feature>
<dbReference type="Pfam" id="PF22586">
    <property type="entry name" value="ANCHR-like_BBOX"/>
    <property type="match status" value="1"/>
</dbReference>
<dbReference type="PANTHER" id="PTHR46603">
    <property type="entry name" value="ABSCISSION/NOCUT CHECKPOINT REGULATOR"/>
    <property type="match status" value="1"/>
</dbReference>
<feature type="compositionally biased region" description="Acidic residues" evidence="1">
    <location>
        <begin position="153"/>
        <end position="164"/>
    </location>
</feature>
<feature type="compositionally biased region" description="Polar residues" evidence="1">
    <location>
        <begin position="25"/>
        <end position="35"/>
    </location>
</feature>
<accession>A0A010QK00</accession>
<keyword evidence="3" id="KW-1185">Reference proteome</keyword>
<protein>
    <recommendedName>
        <fullName evidence="4">Zinc finger FYVE domain-containing protein</fullName>
    </recommendedName>
</protein>
<dbReference type="KEGG" id="cfj:CFIO01_11615"/>
<comment type="caution">
    <text evidence="2">The sequence shown here is derived from an EMBL/GenBank/DDBJ whole genome shotgun (WGS) entry which is preliminary data.</text>
</comment>
<dbReference type="HOGENOM" id="CLU_037982_1_1_1"/>
<proteinExistence type="predicted"/>
<feature type="compositionally biased region" description="Low complexity" evidence="1">
    <location>
        <begin position="295"/>
        <end position="304"/>
    </location>
</feature>
<dbReference type="SUPFAM" id="SSF57845">
    <property type="entry name" value="B-box zinc-binding domain"/>
    <property type="match status" value="1"/>
</dbReference>
<evidence type="ECO:0000313" key="2">
    <source>
        <dbReference type="EMBL" id="EXF80332.1"/>
    </source>
</evidence>
<dbReference type="STRING" id="1445577.A0A010QK00"/>
<feature type="region of interest" description="Disordered" evidence="1">
    <location>
        <begin position="334"/>
        <end position="354"/>
    </location>
</feature>